<accession>A0A3Q7IWA3</accession>
<name>A0A3Q7IWA3_SOLLC</name>
<evidence type="ECO:0000313" key="3">
    <source>
        <dbReference type="Proteomes" id="UP000004994"/>
    </source>
</evidence>
<dbReference type="AlphaFoldDB" id="A0A3Q7IWA3"/>
<dbReference type="STRING" id="4081.A0A3Q7IWA3"/>
<evidence type="ECO:0000259" key="1">
    <source>
        <dbReference type="Pfam" id="PF11886"/>
    </source>
</evidence>
<reference evidence="2" key="2">
    <citation type="submission" date="2019-01" db="UniProtKB">
        <authorList>
            <consortium name="EnsemblPlants"/>
        </authorList>
    </citation>
    <scope>IDENTIFICATION</scope>
    <source>
        <strain evidence="2">cv. Heinz 1706</strain>
    </source>
</reference>
<dbReference type="Gramene" id="Solyc11g043000.1.1">
    <property type="protein sequence ID" value="Solyc11g043000.1.1.1"/>
    <property type="gene ID" value="Solyc11g043000.1"/>
</dbReference>
<feature type="domain" description="Translocase of chloroplast 159/132 membrane anchor" evidence="1">
    <location>
        <begin position="1"/>
        <end position="63"/>
    </location>
</feature>
<dbReference type="Proteomes" id="UP000004994">
    <property type="component" value="Chromosome 11"/>
</dbReference>
<protein>
    <recommendedName>
        <fullName evidence="1">Translocase of chloroplast 159/132 membrane anchor domain-containing protein</fullName>
    </recommendedName>
</protein>
<organism evidence="2">
    <name type="scientific">Solanum lycopersicum</name>
    <name type="common">Tomato</name>
    <name type="synonym">Lycopersicon esculentum</name>
    <dbReference type="NCBI Taxonomy" id="4081"/>
    <lineage>
        <taxon>Eukaryota</taxon>
        <taxon>Viridiplantae</taxon>
        <taxon>Streptophyta</taxon>
        <taxon>Embryophyta</taxon>
        <taxon>Tracheophyta</taxon>
        <taxon>Spermatophyta</taxon>
        <taxon>Magnoliopsida</taxon>
        <taxon>eudicotyledons</taxon>
        <taxon>Gunneridae</taxon>
        <taxon>Pentapetalae</taxon>
        <taxon>asterids</taxon>
        <taxon>lamiids</taxon>
        <taxon>Solanales</taxon>
        <taxon>Solanaceae</taxon>
        <taxon>Solanoideae</taxon>
        <taxon>Solaneae</taxon>
        <taxon>Solanum</taxon>
        <taxon>Solanum subgen. Lycopersicon</taxon>
    </lineage>
</organism>
<dbReference type="InterPro" id="IPR024283">
    <property type="entry name" value="TOC159_MAD"/>
</dbReference>
<keyword evidence="3" id="KW-1185">Reference proteome</keyword>
<dbReference type="EnsemblPlants" id="Solyc11g043000.1.1">
    <property type="protein sequence ID" value="Solyc11g043000.1.1.1"/>
    <property type="gene ID" value="Solyc11g043000.1"/>
</dbReference>
<dbReference type="Pfam" id="PF11886">
    <property type="entry name" value="TOC159_MAD"/>
    <property type="match status" value="1"/>
</dbReference>
<evidence type="ECO:0000313" key="2">
    <source>
        <dbReference type="EnsemblPlants" id="Solyc11g043000.1.1.1"/>
    </source>
</evidence>
<reference evidence="2" key="1">
    <citation type="journal article" date="2012" name="Nature">
        <title>The tomato genome sequence provides insights into fleshy fruit evolution.</title>
        <authorList>
            <consortium name="Tomato Genome Consortium"/>
        </authorList>
    </citation>
    <scope>NUCLEOTIDE SEQUENCE [LARGE SCALE GENOMIC DNA]</scope>
    <source>
        <strain evidence="2">cv. Heinz 1706</strain>
    </source>
</reference>
<dbReference type="PaxDb" id="4081-Solyc11g043000.1.1"/>
<dbReference type="InParanoid" id="A0A3Q7IWA3"/>
<sequence>MDWHGDLAIGCNSQTQITVGRYTNLIGRDNKGSGQVRSIRMNSSEQLQIALISLLPMVRKLISYTQPVQFG</sequence>
<proteinExistence type="predicted"/>